<dbReference type="AlphaFoldDB" id="A0A9P1BRA5"/>
<dbReference type="OrthoDB" id="436974at2759"/>
<reference evidence="2" key="2">
    <citation type="submission" date="2024-04" db="EMBL/GenBank/DDBJ databases">
        <authorList>
            <person name="Chen Y."/>
            <person name="Shah S."/>
            <person name="Dougan E. K."/>
            <person name="Thang M."/>
            <person name="Chan C."/>
        </authorList>
    </citation>
    <scope>NUCLEOTIDE SEQUENCE [LARGE SCALE GENOMIC DNA]</scope>
</reference>
<evidence type="ECO:0000313" key="3">
    <source>
        <dbReference type="EMBL" id="CAL4765321.1"/>
    </source>
</evidence>
<dbReference type="EMBL" id="CAMXCT030000380">
    <property type="protein sequence ID" value="CAL4765321.1"/>
    <property type="molecule type" value="Genomic_DNA"/>
</dbReference>
<dbReference type="EMBL" id="CAMXCT010000380">
    <property type="protein sequence ID" value="CAI3978009.1"/>
    <property type="molecule type" value="Genomic_DNA"/>
</dbReference>
<proteinExistence type="predicted"/>
<keyword evidence="4" id="KW-1185">Reference proteome</keyword>
<evidence type="ECO:0000313" key="4">
    <source>
        <dbReference type="Proteomes" id="UP001152797"/>
    </source>
</evidence>
<protein>
    <submittedName>
        <fullName evidence="3">CUE domain-containing protein</fullName>
    </submittedName>
</protein>
<accession>A0A9P1BRA5</accession>
<evidence type="ECO:0000313" key="1">
    <source>
        <dbReference type="EMBL" id="CAI3978009.1"/>
    </source>
</evidence>
<sequence>MASVLASGSSFRHPDALDALGHLSKRVVERRVEGELPLGQDVNGLSSNVADLLRAAPVLVQRSVLDQGSLATCRDPNAGCVGRIRKAERAERGERSAPVGFVAPSRDEVEAFIEENELNERAGEALRGAPPAVQWHVLEQGSLRSCREPSAGCVGRISKAKRTMDPALLAIPQGPSAFEVEEFIQENGLDERAASALQGSAQWLQRQVLDQGSLHGCRDRNAGLMGRLRRAQQAPSFADGVRSQASTATRQEIERFILDNDLNERAADALRSAGSSVQRQVLDQGSLFGTREPSAACIGRIAKIQKSGQEGWGTPSCPSLDDVERFIYENRLDQRAAVALEGAPPMVQQSLLAQGHLGGNATDASRACLAQIRATSQEFSNTPAAASAALDEVEQFIRENGLDASASNALRSALPAVQRQVLEQGSLTSCREPSAACVSRLRKAKVWADGNDAHIASPNDVERFIQEHDLNERAADALRGVPPEVQAEVLAQGSLATCRDPNAGCIGRIAKAQAAFKHRTELPPTGPSAEELTAFVREHNLSERCVATLHEVSAPVLRAVLDQGSLRGCRDPSAGCMGRIKKAVKDGSLRRGTKRQHEVAPAGGLNREVDRFVMDHELSDRAATVLREQVPEVQEMVLQGGSMRGTRDMSAVCMGRISKAVQELSQRPKRHARSPARVVHAIGGSRSKGVRYSH</sequence>
<name>A0A9P1BRA5_9DINO</name>
<comment type="caution">
    <text evidence="1">The sequence shown here is derived from an EMBL/GenBank/DDBJ whole genome shotgun (WGS) entry which is preliminary data.</text>
</comment>
<organism evidence="1">
    <name type="scientific">Cladocopium goreaui</name>
    <dbReference type="NCBI Taxonomy" id="2562237"/>
    <lineage>
        <taxon>Eukaryota</taxon>
        <taxon>Sar</taxon>
        <taxon>Alveolata</taxon>
        <taxon>Dinophyceae</taxon>
        <taxon>Suessiales</taxon>
        <taxon>Symbiodiniaceae</taxon>
        <taxon>Cladocopium</taxon>
    </lineage>
</organism>
<gene>
    <name evidence="1" type="ORF">C1SCF055_LOCUS6099</name>
</gene>
<reference evidence="1" key="1">
    <citation type="submission" date="2022-10" db="EMBL/GenBank/DDBJ databases">
        <authorList>
            <person name="Chen Y."/>
            <person name="Dougan E. K."/>
            <person name="Chan C."/>
            <person name="Rhodes N."/>
            <person name="Thang M."/>
        </authorList>
    </citation>
    <scope>NUCLEOTIDE SEQUENCE</scope>
</reference>
<evidence type="ECO:0000313" key="2">
    <source>
        <dbReference type="EMBL" id="CAL1131384.1"/>
    </source>
</evidence>
<dbReference type="EMBL" id="CAMXCT020000380">
    <property type="protein sequence ID" value="CAL1131384.1"/>
    <property type="molecule type" value="Genomic_DNA"/>
</dbReference>
<dbReference type="Proteomes" id="UP001152797">
    <property type="component" value="Unassembled WGS sequence"/>
</dbReference>